<proteinExistence type="predicted"/>
<dbReference type="OrthoDB" id="2880992at2"/>
<evidence type="ECO:0000313" key="1">
    <source>
        <dbReference type="EMBL" id="AIC93917.1"/>
    </source>
</evidence>
<protein>
    <submittedName>
        <fullName evidence="1">Uncharacterized protein</fullName>
    </submittedName>
</protein>
<gene>
    <name evidence="1" type="ORF">BleG1_1334</name>
</gene>
<reference evidence="1 2" key="1">
    <citation type="journal article" date="2014" name="Gene">
        <title>A comparative genomic analysis of the alkalitolerant soil bacterium Bacillus lehensis G1.</title>
        <authorList>
            <person name="Noor Y.M."/>
            <person name="Samsulrizal N.H."/>
            <person name="Jema'on N.A."/>
            <person name="Low K.O."/>
            <person name="Ramli A.N."/>
            <person name="Alias N.I."/>
            <person name="Damis S.I."/>
            <person name="Fuzi S.F."/>
            <person name="Isa M.N."/>
            <person name="Murad A.M."/>
            <person name="Raih M.F."/>
            <person name="Bakar F.D."/>
            <person name="Najimudin N."/>
            <person name="Mahadi N.M."/>
            <person name="Illias R.M."/>
        </authorList>
    </citation>
    <scope>NUCLEOTIDE SEQUENCE [LARGE SCALE GENOMIC DNA]</scope>
    <source>
        <strain evidence="1 2">G1</strain>
    </source>
</reference>
<dbReference type="AlphaFoldDB" id="A0A060LUT3"/>
<accession>A0A060LUT3</accession>
<dbReference type="RefSeq" id="WP_038478574.1">
    <property type="nucleotide sequence ID" value="NZ_CP003923.1"/>
</dbReference>
<name>A0A060LUT3_9BACI</name>
<dbReference type="STRING" id="1246626.BleG1_1334"/>
<dbReference type="eggNOG" id="ENOG50307ZT">
    <property type="taxonomic scope" value="Bacteria"/>
</dbReference>
<evidence type="ECO:0000313" key="2">
    <source>
        <dbReference type="Proteomes" id="UP000027142"/>
    </source>
</evidence>
<sequence length="106" mass="12414">MRNEEMMSLCQRYTNYPVKVSLANGEEFESVIEYVDQENVYVLYPVDQNEYPMQITQLEGFHSANEPHRYGYGYGYPPPYAYGGFRPYGWRRWVLPLTALAAISLL</sequence>
<organism evidence="1 2">
    <name type="scientific">Shouchella lehensis G1</name>
    <dbReference type="NCBI Taxonomy" id="1246626"/>
    <lineage>
        <taxon>Bacteria</taxon>
        <taxon>Bacillati</taxon>
        <taxon>Bacillota</taxon>
        <taxon>Bacilli</taxon>
        <taxon>Bacillales</taxon>
        <taxon>Bacillaceae</taxon>
        <taxon>Shouchella</taxon>
    </lineage>
</organism>
<dbReference type="KEGG" id="ble:BleG1_1334"/>
<keyword evidence="2" id="KW-1185">Reference proteome</keyword>
<dbReference type="PATRIC" id="fig|1246626.3.peg.1324"/>
<dbReference type="Proteomes" id="UP000027142">
    <property type="component" value="Chromosome"/>
</dbReference>
<dbReference type="EMBL" id="CP003923">
    <property type="protein sequence ID" value="AIC93917.1"/>
    <property type="molecule type" value="Genomic_DNA"/>
</dbReference>
<dbReference type="HOGENOM" id="CLU_155869_0_0_9"/>